<keyword evidence="5" id="KW-0813">Transport</keyword>
<dbReference type="GO" id="GO:0030322">
    <property type="term" value="P:stabilization of membrane potential"/>
    <property type="evidence" value="ECO:0007669"/>
    <property type="project" value="TreeGrafter"/>
</dbReference>
<keyword evidence="4" id="KW-0472">Membrane</keyword>
<evidence type="ECO:0000256" key="2">
    <source>
        <dbReference type="ARBA" id="ARBA00022692"/>
    </source>
</evidence>
<dbReference type="GO" id="GO:0005886">
    <property type="term" value="C:plasma membrane"/>
    <property type="evidence" value="ECO:0007669"/>
    <property type="project" value="TreeGrafter"/>
</dbReference>
<accession>A0A6S7H334</accession>
<keyword evidence="3" id="KW-1133">Transmembrane helix</keyword>
<dbReference type="GO" id="GO:0022841">
    <property type="term" value="F:potassium ion leak channel activity"/>
    <property type="evidence" value="ECO:0007669"/>
    <property type="project" value="TreeGrafter"/>
</dbReference>
<dbReference type="Proteomes" id="UP001152795">
    <property type="component" value="Unassembled WGS sequence"/>
</dbReference>
<organism evidence="5 6">
    <name type="scientific">Paramuricea clavata</name>
    <name type="common">Red gorgonian</name>
    <name type="synonym">Violescent sea-whip</name>
    <dbReference type="NCBI Taxonomy" id="317549"/>
    <lineage>
        <taxon>Eukaryota</taxon>
        <taxon>Metazoa</taxon>
        <taxon>Cnidaria</taxon>
        <taxon>Anthozoa</taxon>
        <taxon>Octocorallia</taxon>
        <taxon>Malacalcyonacea</taxon>
        <taxon>Plexauridae</taxon>
        <taxon>Paramuricea</taxon>
    </lineage>
</organism>
<evidence type="ECO:0000256" key="3">
    <source>
        <dbReference type="ARBA" id="ARBA00022989"/>
    </source>
</evidence>
<dbReference type="EMBL" id="CACRXK020001761">
    <property type="protein sequence ID" value="CAB3990960.1"/>
    <property type="molecule type" value="Genomic_DNA"/>
</dbReference>
<proteinExistence type="predicted"/>
<keyword evidence="5" id="KW-0406">Ion transport</keyword>
<dbReference type="SUPFAM" id="SSF81324">
    <property type="entry name" value="Voltage-gated potassium channels"/>
    <property type="match status" value="1"/>
</dbReference>
<dbReference type="PANTHER" id="PTHR11003">
    <property type="entry name" value="POTASSIUM CHANNEL, SUBFAMILY K"/>
    <property type="match status" value="1"/>
</dbReference>
<sequence>MKLSGSTKKLLIRIVLFLLYLVIGAGIFVAIETHGEQDERRKAEEFIEEVENLTKYFNSSEKVTKFLLDFKHALRYGYNIKSNDFDPPKWSYMNSFYFVGNIVTTIGK</sequence>
<evidence type="ECO:0000313" key="6">
    <source>
        <dbReference type="Proteomes" id="UP001152795"/>
    </source>
</evidence>
<gene>
    <name evidence="5" type="ORF">PACLA_8A059917</name>
</gene>
<dbReference type="PANTHER" id="PTHR11003:SF345">
    <property type="entry name" value="TWIK FAMILY OF POTASSIUM CHANNELS PROTEIN 18"/>
    <property type="match status" value="1"/>
</dbReference>
<comment type="caution">
    <text evidence="5">The sequence shown here is derived from an EMBL/GenBank/DDBJ whole genome shotgun (WGS) entry which is preliminary data.</text>
</comment>
<keyword evidence="2" id="KW-0812">Transmembrane</keyword>
<protein>
    <submittedName>
        <fullName evidence="5">Potassium channel subfamily K member 13</fullName>
    </submittedName>
</protein>
<evidence type="ECO:0000313" key="5">
    <source>
        <dbReference type="EMBL" id="CAB3990960.1"/>
    </source>
</evidence>
<keyword evidence="5" id="KW-0407">Ion channel</keyword>
<reference evidence="5" key="1">
    <citation type="submission" date="2020-04" db="EMBL/GenBank/DDBJ databases">
        <authorList>
            <person name="Alioto T."/>
            <person name="Alioto T."/>
            <person name="Gomez Garrido J."/>
        </authorList>
    </citation>
    <scope>NUCLEOTIDE SEQUENCE</scope>
    <source>
        <strain evidence="5">A484AB</strain>
    </source>
</reference>
<dbReference type="Gene3D" id="1.10.287.70">
    <property type="match status" value="1"/>
</dbReference>
<evidence type="ECO:0000256" key="1">
    <source>
        <dbReference type="ARBA" id="ARBA00004141"/>
    </source>
</evidence>
<dbReference type="GO" id="GO:0015271">
    <property type="term" value="F:outward rectifier potassium channel activity"/>
    <property type="evidence" value="ECO:0007669"/>
    <property type="project" value="TreeGrafter"/>
</dbReference>
<dbReference type="OrthoDB" id="297496at2759"/>
<comment type="subcellular location">
    <subcellularLocation>
        <location evidence="1">Membrane</location>
        <topology evidence="1">Multi-pass membrane protein</topology>
    </subcellularLocation>
</comment>
<name>A0A6S7H334_PARCT</name>
<evidence type="ECO:0000256" key="4">
    <source>
        <dbReference type="ARBA" id="ARBA00023136"/>
    </source>
</evidence>
<keyword evidence="6" id="KW-1185">Reference proteome</keyword>
<dbReference type="InterPro" id="IPR003280">
    <property type="entry name" value="2pore_dom_K_chnl"/>
</dbReference>
<dbReference type="AlphaFoldDB" id="A0A6S7H334"/>